<dbReference type="InterPro" id="IPR054613">
    <property type="entry name" value="Peptidase_S78_dom"/>
</dbReference>
<keyword evidence="6" id="KW-1185">Reference proteome</keyword>
<keyword evidence="2" id="KW-0645">Protease</keyword>
<proteinExistence type="predicted"/>
<evidence type="ECO:0000313" key="6">
    <source>
        <dbReference type="Proteomes" id="UP000077173"/>
    </source>
</evidence>
<gene>
    <name evidence="5" type="ORF">AXW67_18300</name>
</gene>
<reference evidence="5 6" key="1">
    <citation type="submission" date="2016-02" db="EMBL/GenBank/DDBJ databases">
        <title>Draft genome sequence of the strain BR 10247T Bradyrhizobium neotropicale isolated from nodules of Centrolobium paraense.</title>
        <authorList>
            <person name="Simoes-Araujo J.L."/>
            <person name="Barauna A.C."/>
            <person name="Silva K."/>
            <person name="Zilli J.E."/>
        </authorList>
    </citation>
    <scope>NUCLEOTIDE SEQUENCE [LARGE SCALE GENOMIC DNA]</scope>
    <source>
        <strain evidence="5 6">BR 10247</strain>
    </source>
</reference>
<evidence type="ECO:0000256" key="1">
    <source>
        <dbReference type="ARBA" id="ARBA00022612"/>
    </source>
</evidence>
<keyword evidence="1" id="KW-1188">Viral release from host cell</keyword>
<organism evidence="5 6">
    <name type="scientific">Bradyrhizobium neotropicale</name>
    <dbReference type="NCBI Taxonomy" id="1497615"/>
    <lineage>
        <taxon>Bacteria</taxon>
        <taxon>Pseudomonadati</taxon>
        <taxon>Pseudomonadota</taxon>
        <taxon>Alphaproteobacteria</taxon>
        <taxon>Hyphomicrobiales</taxon>
        <taxon>Nitrobacteraceae</taxon>
        <taxon>Bradyrhizobium</taxon>
    </lineage>
</organism>
<dbReference type="GO" id="GO:0006508">
    <property type="term" value="P:proteolysis"/>
    <property type="evidence" value="ECO:0007669"/>
    <property type="project" value="UniProtKB-KW"/>
</dbReference>
<dbReference type="Pfam" id="PF04586">
    <property type="entry name" value="Peptidase_S78"/>
    <property type="match status" value="1"/>
</dbReference>
<protein>
    <recommendedName>
        <fullName evidence="4">Prohead serine protease domain-containing protein</fullName>
    </recommendedName>
</protein>
<evidence type="ECO:0000313" key="5">
    <source>
        <dbReference type="EMBL" id="OAF13933.1"/>
    </source>
</evidence>
<dbReference type="Proteomes" id="UP000077173">
    <property type="component" value="Unassembled WGS sequence"/>
</dbReference>
<evidence type="ECO:0000256" key="2">
    <source>
        <dbReference type="ARBA" id="ARBA00022670"/>
    </source>
</evidence>
<name>A0A176Z3L6_9BRAD</name>
<feature type="domain" description="Prohead serine protease" evidence="4">
    <location>
        <begin position="2"/>
        <end position="67"/>
    </location>
</feature>
<evidence type="ECO:0000259" key="4">
    <source>
        <dbReference type="Pfam" id="PF04586"/>
    </source>
</evidence>
<comment type="caution">
    <text evidence="5">The sequence shown here is derived from an EMBL/GenBank/DDBJ whole genome shotgun (WGS) entry which is preliminary data.</text>
</comment>
<accession>A0A176Z3L6</accession>
<dbReference type="GO" id="GO:0008233">
    <property type="term" value="F:peptidase activity"/>
    <property type="evidence" value="ECO:0007669"/>
    <property type="project" value="UniProtKB-KW"/>
</dbReference>
<dbReference type="EMBL" id="LSEF01000073">
    <property type="protein sequence ID" value="OAF13933.1"/>
    <property type="molecule type" value="Genomic_DNA"/>
</dbReference>
<dbReference type="AlphaFoldDB" id="A0A176Z3L6"/>
<evidence type="ECO:0000256" key="3">
    <source>
        <dbReference type="ARBA" id="ARBA00022801"/>
    </source>
</evidence>
<sequence length="85" mass="9092">MDKPRARSVLAMVKSKLVDGLSIGFRTKASTTQGRNRVISALDLAEISVVRNPAHPRARITSAKNYDAALAVAAIIRRFAAASSN</sequence>
<keyword evidence="3" id="KW-0378">Hydrolase</keyword>